<dbReference type="InterPro" id="IPR029044">
    <property type="entry name" value="Nucleotide-diphossugar_trans"/>
</dbReference>
<gene>
    <name evidence="5" type="ORF">SAMN06296378_0090</name>
</gene>
<name>A0A2C8Y6J1_9MICO</name>
<evidence type="ECO:0000313" key="6">
    <source>
        <dbReference type="Proteomes" id="UP000219440"/>
    </source>
</evidence>
<feature type="domain" description="Glycosyltransferase 2-like" evidence="4">
    <location>
        <begin position="16"/>
        <end position="146"/>
    </location>
</feature>
<evidence type="ECO:0000256" key="3">
    <source>
        <dbReference type="ARBA" id="ARBA00022679"/>
    </source>
</evidence>
<dbReference type="SUPFAM" id="SSF53448">
    <property type="entry name" value="Nucleotide-diphospho-sugar transferases"/>
    <property type="match status" value="1"/>
</dbReference>
<proteinExistence type="inferred from homology"/>
<reference evidence="5 6" key="1">
    <citation type="submission" date="2017-09" db="EMBL/GenBank/DDBJ databases">
        <authorList>
            <person name="Ehlers B."/>
            <person name="Leendertz F.H."/>
        </authorList>
    </citation>
    <scope>NUCLEOTIDE SEQUENCE [LARGE SCALE GENOMIC DNA]</scope>
    <source>
        <strain evidence="5 6">CGMCC 1.05381</strain>
    </source>
</reference>
<dbReference type="AlphaFoldDB" id="A0A2C8Y6J1"/>
<dbReference type="GO" id="GO:0016757">
    <property type="term" value="F:glycosyltransferase activity"/>
    <property type="evidence" value="ECO:0007669"/>
    <property type="project" value="UniProtKB-KW"/>
</dbReference>
<keyword evidence="3 5" id="KW-0808">Transferase</keyword>
<evidence type="ECO:0000256" key="1">
    <source>
        <dbReference type="ARBA" id="ARBA00006739"/>
    </source>
</evidence>
<evidence type="ECO:0000313" key="5">
    <source>
        <dbReference type="EMBL" id="SOE45752.1"/>
    </source>
</evidence>
<keyword evidence="6" id="KW-1185">Reference proteome</keyword>
<dbReference type="Pfam" id="PF00535">
    <property type="entry name" value="Glycos_transf_2"/>
    <property type="match status" value="1"/>
</dbReference>
<protein>
    <submittedName>
        <fullName evidence="5">Rhamnosyltransferase</fullName>
    </submittedName>
</protein>
<dbReference type="PANTHER" id="PTHR43685:SF5">
    <property type="entry name" value="GLYCOSYLTRANSFERASE EPSE-RELATED"/>
    <property type="match status" value="1"/>
</dbReference>
<dbReference type="RefSeq" id="WP_097059298.1">
    <property type="nucleotide sequence ID" value="NZ_BMLC01000002.1"/>
</dbReference>
<dbReference type="PANTHER" id="PTHR43685">
    <property type="entry name" value="GLYCOSYLTRANSFERASE"/>
    <property type="match status" value="1"/>
</dbReference>
<dbReference type="InterPro" id="IPR001173">
    <property type="entry name" value="Glyco_trans_2-like"/>
</dbReference>
<evidence type="ECO:0000259" key="4">
    <source>
        <dbReference type="Pfam" id="PF00535"/>
    </source>
</evidence>
<sequence>MFNTGDHNGAEPDIVVLLATFNGVRWLPQQIASILDQSGVAVRIVAADDGSTDGTGEWLAELASREPRLTVLEDPAPTGSSSANFYRLLTSVDTADALVAFADQDDIWMPGKLKRHATLLARGFDGVSSSVTAFTGAGKRTLVRKDYPQRGRDYLLESPGPGSTFLLTPRLAQLTRDLLTRPDAVAPRVDFHDSLIYAIARSHGWSWHIDGESTVDYRQHDDNVIGSNTGIGAAITRLRLIRSHWLRNHAVLLTRVSIQSAPSGDRAALEQILHLLTATGLRSRLALASMSGQMRRRPRDQRIIALLVAIGVW</sequence>
<accession>A0A2C8Y6J1</accession>
<dbReference type="Proteomes" id="UP000219440">
    <property type="component" value="Unassembled WGS sequence"/>
</dbReference>
<dbReference type="Gene3D" id="3.90.550.10">
    <property type="entry name" value="Spore Coat Polysaccharide Biosynthesis Protein SpsA, Chain A"/>
    <property type="match status" value="1"/>
</dbReference>
<organism evidence="5 6">
    <name type="scientific">Salinibacterium xinjiangense</name>
    <dbReference type="NCBI Taxonomy" id="386302"/>
    <lineage>
        <taxon>Bacteria</taxon>
        <taxon>Bacillati</taxon>
        <taxon>Actinomycetota</taxon>
        <taxon>Actinomycetes</taxon>
        <taxon>Micrococcales</taxon>
        <taxon>Microbacteriaceae</taxon>
        <taxon>Salinibacterium</taxon>
    </lineage>
</organism>
<dbReference type="EMBL" id="OCST01000001">
    <property type="protein sequence ID" value="SOE45752.1"/>
    <property type="molecule type" value="Genomic_DNA"/>
</dbReference>
<dbReference type="OrthoDB" id="9802649at2"/>
<dbReference type="InterPro" id="IPR050834">
    <property type="entry name" value="Glycosyltransf_2"/>
</dbReference>
<evidence type="ECO:0000256" key="2">
    <source>
        <dbReference type="ARBA" id="ARBA00022676"/>
    </source>
</evidence>
<comment type="similarity">
    <text evidence="1">Belongs to the glycosyltransferase 2 family.</text>
</comment>
<keyword evidence="2" id="KW-0328">Glycosyltransferase</keyword>